<proteinExistence type="predicted"/>
<sequence>MKIHIKITEALLAQVRLDLHRRHPFAFERVGFLTAGASRSVDGDILLLCRSYHPVDDDDYERAATVGAQIGSDAMRKAIEVAHPGKSALLHVHTHGGHGLPGFSKTDLISGAQFVPGFFNALPRMPHGLLVLSNTSARGLVWTAKKAQPQYVAGFTQVGRSVRKFGDLYEQT</sequence>
<dbReference type="AlphaFoldDB" id="A0A7Y6NSQ7"/>
<evidence type="ECO:0000313" key="2">
    <source>
        <dbReference type="Proteomes" id="UP000529637"/>
    </source>
</evidence>
<protein>
    <recommendedName>
        <fullName evidence="3">JAB domain-containing protein</fullName>
    </recommendedName>
</protein>
<dbReference type="RefSeq" id="WP_176071503.1">
    <property type="nucleotide sequence ID" value="NZ_JABWMJ010000015.1"/>
</dbReference>
<reference evidence="1 2" key="1">
    <citation type="submission" date="2020-06" db="EMBL/GenBank/DDBJ databases">
        <title>Schlegella sp. ID0723 isolated from air conditioner.</title>
        <authorList>
            <person name="Kim D.Y."/>
            <person name="Kim D.-U."/>
        </authorList>
    </citation>
    <scope>NUCLEOTIDE SEQUENCE [LARGE SCALE GENOMIC DNA]</scope>
    <source>
        <strain evidence="1 2">ID0723</strain>
    </source>
</reference>
<evidence type="ECO:0000313" key="1">
    <source>
        <dbReference type="EMBL" id="NUZ08640.1"/>
    </source>
</evidence>
<accession>A0A7Y6NSQ7</accession>
<name>A0A7Y6NSQ7_9BURK</name>
<dbReference type="EMBL" id="JABWMJ010000015">
    <property type="protein sequence ID" value="NUZ08640.1"/>
    <property type="molecule type" value="Genomic_DNA"/>
</dbReference>
<dbReference type="Proteomes" id="UP000529637">
    <property type="component" value="Unassembled WGS sequence"/>
</dbReference>
<comment type="caution">
    <text evidence="1">The sequence shown here is derived from an EMBL/GenBank/DDBJ whole genome shotgun (WGS) entry which is preliminary data.</text>
</comment>
<gene>
    <name evidence="1" type="ORF">HQN59_23120</name>
</gene>
<keyword evidence="2" id="KW-1185">Reference proteome</keyword>
<evidence type="ECO:0008006" key="3">
    <source>
        <dbReference type="Google" id="ProtNLM"/>
    </source>
</evidence>
<organism evidence="1 2">
    <name type="scientific">Piscinibacter koreensis</name>
    <dbReference type="NCBI Taxonomy" id="2742824"/>
    <lineage>
        <taxon>Bacteria</taxon>
        <taxon>Pseudomonadati</taxon>
        <taxon>Pseudomonadota</taxon>
        <taxon>Betaproteobacteria</taxon>
        <taxon>Burkholderiales</taxon>
        <taxon>Sphaerotilaceae</taxon>
        <taxon>Piscinibacter</taxon>
    </lineage>
</organism>